<dbReference type="AlphaFoldDB" id="A0AAJ8BWR8"/>
<proteinExistence type="predicted"/>
<gene>
    <name evidence="1" type="ORF">An07g01890</name>
</gene>
<reference evidence="1" key="1">
    <citation type="submission" date="2025-02" db="EMBL/GenBank/DDBJ databases">
        <authorList>
            <consortium name="NCBI Genome Project"/>
        </authorList>
    </citation>
    <scope>NUCLEOTIDE SEQUENCE</scope>
</reference>
<protein>
    <submittedName>
        <fullName evidence="1">Uncharacterized protein</fullName>
    </submittedName>
</protein>
<sequence>MMFYLSELTSHLKRPESLFLTLADARGEPPRIFEKRLQWLQKQEGGHSYSRCRDSARKSARVHRYLVLPFILIFQPFFPSPQACMMHDASAEM</sequence>
<dbReference type="VEuPathDB" id="FungiDB:An07g01890"/>
<evidence type="ECO:0000313" key="1">
    <source>
        <dbReference type="RefSeq" id="XP_059605337.1"/>
    </source>
</evidence>
<name>A0AAJ8BWR8_ASPNG</name>
<dbReference type="GeneID" id="84591290"/>
<organism evidence="1">
    <name type="scientific">Aspergillus niger</name>
    <dbReference type="NCBI Taxonomy" id="5061"/>
    <lineage>
        <taxon>Eukaryota</taxon>
        <taxon>Fungi</taxon>
        <taxon>Dikarya</taxon>
        <taxon>Ascomycota</taxon>
        <taxon>Pezizomycotina</taxon>
        <taxon>Eurotiomycetes</taxon>
        <taxon>Eurotiomycetidae</taxon>
        <taxon>Eurotiales</taxon>
        <taxon>Aspergillaceae</taxon>
        <taxon>Aspergillus</taxon>
        <taxon>Aspergillus subgen. Circumdati</taxon>
    </lineage>
</organism>
<accession>A0AAJ8BWR8</accession>
<dbReference type="KEGG" id="ang:An07g01890"/>
<dbReference type="RefSeq" id="XP_059605337.1">
    <property type="nucleotide sequence ID" value="XM_059748256.1"/>
</dbReference>
<reference evidence="1" key="2">
    <citation type="submission" date="2025-08" db="UniProtKB">
        <authorList>
            <consortium name="RefSeq"/>
        </authorList>
    </citation>
    <scope>IDENTIFICATION</scope>
</reference>